<evidence type="ECO:0000256" key="1">
    <source>
        <dbReference type="ARBA" id="ARBA00023015"/>
    </source>
</evidence>
<dbReference type="SUPFAM" id="SSF46689">
    <property type="entry name" value="Homeodomain-like"/>
    <property type="match status" value="2"/>
</dbReference>
<dbReference type="PROSITE" id="PS01124">
    <property type="entry name" value="HTH_ARAC_FAMILY_2"/>
    <property type="match status" value="1"/>
</dbReference>
<dbReference type="RefSeq" id="WP_331845030.1">
    <property type="nucleotide sequence ID" value="NZ_JAZHPZ010000001.1"/>
</dbReference>
<organism evidence="5 6">
    <name type="scientific">Paenibacillus haidiansis</name>
    <dbReference type="NCBI Taxonomy" id="1574488"/>
    <lineage>
        <taxon>Bacteria</taxon>
        <taxon>Bacillati</taxon>
        <taxon>Bacillota</taxon>
        <taxon>Bacilli</taxon>
        <taxon>Bacillales</taxon>
        <taxon>Paenibacillaceae</taxon>
        <taxon>Paenibacillus</taxon>
    </lineage>
</organism>
<dbReference type="InterPro" id="IPR014710">
    <property type="entry name" value="RmlC-like_jellyroll"/>
</dbReference>
<dbReference type="EMBL" id="JAZHPZ010000001">
    <property type="protein sequence ID" value="MEF2964828.1"/>
    <property type="molecule type" value="Genomic_DNA"/>
</dbReference>
<dbReference type="InterPro" id="IPR009057">
    <property type="entry name" value="Homeodomain-like_sf"/>
</dbReference>
<dbReference type="Gene3D" id="1.10.10.60">
    <property type="entry name" value="Homeodomain-like"/>
    <property type="match status" value="2"/>
</dbReference>
<dbReference type="PANTHER" id="PTHR43280">
    <property type="entry name" value="ARAC-FAMILY TRANSCRIPTIONAL REGULATOR"/>
    <property type="match status" value="1"/>
</dbReference>
<evidence type="ECO:0000256" key="2">
    <source>
        <dbReference type="ARBA" id="ARBA00023125"/>
    </source>
</evidence>
<keyword evidence="1" id="KW-0805">Transcription regulation</keyword>
<evidence type="ECO:0000313" key="5">
    <source>
        <dbReference type="EMBL" id="MEF2964828.1"/>
    </source>
</evidence>
<comment type="caution">
    <text evidence="5">The sequence shown here is derived from an EMBL/GenBank/DDBJ whole genome shotgun (WGS) entry which is preliminary data.</text>
</comment>
<keyword evidence="3" id="KW-0804">Transcription</keyword>
<dbReference type="InterPro" id="IPR037923">
    <property type="entry name" value="HTH-like"/>
</dbReference>
<keyword evidence="2" id="KW-0238">DNA-binding</keyword>
<dbReference type="SUPFAM" id="SSF51215">
    <property type="entry name" value="Regulatory protein AraC"/>
    <property type="match status" value="1"/>
</dbReference>
<dbReference type="InterPro" id="IPR018062">
    <property type="entry name" value="HTH_AraC-typ_CS"/>
</dbReference>
<gene>
    <name evidence="5" type="ORF">V3851_03220</name>
</gene>
<dbReference type="InterPro" id="IPR003313">
    <property type="entry name" value="AraC-bd"/>
</dbReference>
<dbReference type="PROSITE" id="PS00041">
    <property type="entry name" value="HTH_ARAC_FAMILY_1"/>
    <property type="match status" value="1"/>
</dbReference>
<dbReference type="Pfam" id="PF02311">
    <property type="entry name" value="AraC_binding"/>
    <property type="match status" value="1"/>
</dbReference>
<accession>A0ABU7VN86</accession>
<dbReference type="SMART" id="SM00342">
    <property type="entry name" value="HTH_ARAC"/>
    <property type="match status" value="1"/>
</dbReference>
<dbReference type="Gene3D" id="2.60.120.10">
    <property type="entry name" value="Jelly Rolls"/>
    <property type="match status" value="1"/>
</dbReference>
<protein>
    <submittedName>
        <fullName evidence="5">AraC family transcriptional regulator</fullName>
    </submittedName>
</protein>
<dbReference type="Proteomes" id="UP001306950">
    <property type="component" value="Unassembled WGS sequence"/>
</dbReference>
<keyword evidence="6" id="KW-1185">Reference proteome</keyword>
<proteinExistence type="predicted"/>
<evidence type="ECO:0000256" key="3">
    <source>
        <dbReference type="ARBA" id="ARBA00023163"/>
    </source>
</evidence>
<feature type="domain" description="HTH araC/xylS-type" evidence="4">
    <location>
        <begin position="175"/>
        <end position="273"/>
    </location>
</feature>
<sequence length="275" mass="31632">MRSFYQNWKLDQNLPLAIFQSKDMSFYPHFHAEVELVYVESGSIIVGVNEEKRQLKQGDMAICGSNDIHYFESKGLSSTVIITIFHPDLVGKSATWPAEFRFQSPFVSAGRPELEPIHPLLRRIWQEKSEAKPGYPLFVQSGLLELCGLLQRHLPVRSPENGSGSRTASKKVRIQQILSYIEEHSHEDLSVDEMSERFRMEPSYFCRTFKKAIGMNFKTYLNTIRVLNATRKLENSEASITDIALECGFGSVRTFNRVYKELQGYPPSVRRKENM</sequence>
<evidence type="ECO:0000313" key="6">
    <source>
        <dbReference type="Proteomes" id="UP001306950"/>
    </source>
</evidence>
<reference evidence="5 6" key="1">
    <citation type="submission" date="2024-02" db="EMBL/GenBank/DDBJ databases">
        <title>A nitrogen-fixing paenibacillus bacterium.</title>
        <authorList>
            <person name="Zhang W.L."/>
            <person name="Chen S.F."/>
        </authorList>
    </citation>
    <scope>NUCLEOTIDE SEQUENCE [LARGE SCALE GENOMIC DNA]</scope>
    <source>
        <strain evidence="5 6">M1</strain>
    </source>
</reference>
<dbReference type="Pfam" id="PF12833">
    <property type="entry name" value="HTH_18"/>
    <property type="match status" value="1"/>
</dbReference>
<dbReference type="InterPro" id="IPR018060">
    <property type="entry name" value="HTH_AraC"/>
</dbReference>
<dbReference type="PANTHER" id="PTHR43280:SF2">
    <property type="entry name" value="HTH-TYPE TRANSCRIPTIONAL REGULATOR EXSA"/>
    <property type="match status" value="1"/>
</dbReference>
<name>A0ABU7VN86_9BACL</name>
<evidence type="ECO:0000259" key="4">
    <source>
        <dbReference type="PROSITE" id="PS01124"/>
    </source>
</evidence>